<dbReference type="Pfam" id="PF02470">
    <property type="entry name" value="MlaD"/>
    <property type="match status" value="1"/>
</dbReference>
<name>A0A3S4RPI9_MYCCI</name>
<evidence type="ECO:0000313" key="5">
    <source>
        <dbReference type="Proteomes" id="UP000282551"/>
    </source>
</evidence>
<gene>
    <name evidence="4" type="ORF">NCTC10485_03575</name>
</gene>
<dbReference type="PANTHER" id="PTHR33371">
    <property type="entry name" value="INTERMEMBRANE PHOSPHOLIPID TRANSPORT SYSTEM BINDING PROTEIN MLAD-RELATED"/>
    <property type="match status" value="1"/>
</dbReference>
<dbReference type="InterPro" id="IPR003399">
    <property type="entry name" value="Mce/MlaD"/>
</dbReference>
<sequence length="439" mass="46377">MRSRTLRNTLVLVLASVLTAGIAVVGLQAAQRANRTHYTAYFANSNGIYPGDDVMILGVTVGKIETIEPQPERAKISFWVNDDHLVPEDVRAVILSPQLITARAIQLTPAYTGGPTLAAGEVIPESRTAVPVEWDDFREQLERLTESLQPTGPGETSPLGAFINTAADNLRGQGATIREAIIELSQTFSALGDHSDDLFSSVKNLSILVTALHDSADLMRQLNGNLAAVSGVLVDDGSELGEAFRDIDLATADLGDFLAENRESIGVTGDKLASVSQTLVESIDEVKQALHVMPTTFANLLNIYQPAQSGLTGVMAINNFAHPIQFLCGAIQAASRLGAEQAAKLCVQYLAPIVKNRQYNFPPLGVNPFVGTTARPNELTYSEDWLRPDYIPPTPADAPTPAAAPPAPPVGGALPAEAAASTNPNDGLAGMMTPPGGGS</sequence>
<dbReference type="GO" id="GO:0005576">
    <property type="term" value="C:extracellular region"/>
    <property type="evidence" value="ECO:0007669"/>
    <property type="project" value="TreeGrafter"/>
</dbReference>
<dbReference type="Pfam" id="PF11887">
    <property type="entry name" value="Mce4_CUP1"/>
    <property type="match status" value="1"/>
</dbReference>
<keyword evidence="5" id="KW-1185">Reference proteome</keyword>
<feature type="domain" description="Mce/MlaD" evidence="2">
    <location>
        <begin position="36"/>
        <end position="109"/>
    </location>
</feature>
<feature type="region of interest" description="Disordered" evidence="1">
    <location>
        <begin position="389"/>
        <end position="439"/>
    </location>
</feature>
<evidence type="ECO:0000256" key="1">
    <source>
        <dbReference type="SAM" id="MobiDB-lite"/>
    </source>
</evidence>
<organism evidence="4 5">
    <name type="scientific">Mycolicibacterium chitae</name>
    <name type="common">Mycobacterium chitae</name>
    <dbReference type="NCBI Taxonomy" id="1792"/>
    <lineage>
        <taxon>Bacteria</taxon>
        <taxon>Bacillati</taxon>
        <taxon>Actinomycetota</taxon>
        <taxon>Actinomycetes</taxon>
        <taxon>Mycobacteriales</taxon>
        <taxon>Mycobacteriaceae</taxon>
        <taxon>Mycolicibacterium</taxon>
    </lineage>
</organism>
<dbReference type="AlphaFoldDB" id="A0A3S4RPI9"/>
<evidence type="ECO:0000313" key="4">
    <source>
        <dbReference type="EMBL" id="VEG49268.1"/>
    </source>
</evidence>
<feature type="compositionally biased region" description="Low complexity" evidence="1">
    <location>
        <begin position="410"/>
        <end position="420"/>
    </location>
</feature>
<dbReference type="InterPro" id="IPR005693">
    <property type="entry name" value="Mce"/>
</dbReference>
<reference evidence="4 5" key="1">
    <citation type="submission" date="2018-12" db="EMBL/GenBank/DDBJ databases">
        <authorList>
            <consortium name="Pathogen Informatics"/>
        </authorList>
    </citation>
    <scope>NUCLEOTIDE SEQUENCE [LARGE SCALE GENOMIC DNA]</scope>
    <source>
        <strain evidence="4 5">NCTC10485</strain>
    </source>
</reference>
<feature type="compositionally biased region" description="Pro residues" evidence="1">
    <location>
        <begin position="390"/>
        <end position="409"/>
    </location>
</feature>
<dbReference type="EMBL" id="LR134355">
    <property type="protein sequence ID" value="VEG49268.1"/>
    <property type="molecule type" value="Genomic_DNA"/>
</dbReference>
<dbReference type="Proteomes" id="UP000282551">
    <property type="component" value="Chromosome"/>
</dbReference>
<feature type="domain" description="Mammalian cell entry C-terminal" evidence="3">
    <location>
        <begin position="116"/>
        <end position="291"/>
    </location>
</feature>
<evidence type="ECO:0000259" key="2">
    <source>
        <dbReference type="Pfam" id="PF02470"/>
    </source>
</evidence>
<protein>
    <submittedName>
        <fullName evidence="4">Virulence factor Mce family protein</fullName>
    </submittedName>
</protein>
<proteinExistence type="predicted"/>
<dbReference type="InterPro" id="IPR052336">
    <property type="entry name" value="MlaD_Phospholipid_Transporter"/>
</dbReference>
<dbReference type="InterPro" id="IPR024516">
    <property type="entry name" value="Mce_C"/>
</dbReference>
<evidence type="ECO:0000259" key="3">
    <source>
        <dbReference type="Pfam" id="PF11887"/>
    </source>
</evidence>
<dbReference type="PANTHER" id="PTHR33371:SF4">
    <property type="entry name" value="INTERMEMBRANE PHOSPHOLIPID TRANSPORT SYSTEM BINDING PROTEIN MLAD"/>
    <property type="match status" value="1"/>
</dbReference>
<dbReference type="OrthoDB" id="4516955at2"/>
<dbReference type="NCBIfam" id="TIGR00996">
    <property type="entry name" value="Mtu_fam_mce"/>
    <property type="match status" value="1"/>
</dbReference>
<accession>A0A3S4RPI9</accession>